<dbReference type="AlphaFoldDB" id="A0A094ZQS3"/>
<name>A0A094ZQS3_9PROT</name>
<protein>
    <submittedName>
        <fullName evidence="1">Uncharacterized protein</fullName>
    </submittedName>
</protein>
<proteinExistence type="predicted"/>
<reference evidence="1 2" key="1">
    <citation type="submission" date="2014-06" db="EMBL/GenBank/DDBJ databases">
        <title>Functional and comparative genomic analyses of the Drosophila gut microbiota identify candidate symbiosis factors.</title>
        <authorList>
            <person name="Newell P.D."/>
            <person name="Chaston J.M."/>
            <person name="Douglas A.E."/>
        </authorList>
    </citation>
    <scope>NUCLEOTIDE SEQUENCE [LARGE SCALE GENOMIC DNA]</scope>
    <source>
        <strain evidence="1 2">DmCS_006</strain>
    </source>
</reference>
<keyword evidence="2" id="KW-1185">Reference proteome</keyword>
<evidence type="ECO:0000313" key="1">
    <source>
        <dbReference type="EMBL" id="KGB24566.1"/>
    </source>
</evidence>
<organism evidence="1 2">
    <name type="scientific">Acetobacter tropicalis</name>
    <dbReference type="NCBI Taxonomy" id="104102"/>
    <lineage>
        <taxon>Bacteria</taxon>
        <taxon>Pseudomonadati</taxon>
        <taxon>Pseudomonadota</taxon>
        <taxon>Alphaproteobacteria</taxon>
        <taxon>Acetobacterales</taxon>
        <taxon>Acetobacteraceae</taxon>
        <taxon>Acetobacter</taxon>
    </lineage>
</organism>
<dbReference type="STRING" id="104102.AtDm6_1086"/>
<dbReference type="EMBL" id="JOKM01000037">
    <property type="protein sequence ID" value="KGB24566.1"/>
    <property type="molecule type" value="Genomic_DNA"/>
</dbReference>
<evidence type="ECO:0000313" key="2">
    <source>
        <dbReference type="Proteomes" id="UP000029448"/>
    </source>
</evidence>
<gene>
    <name evidence="1" type="ORF">AtDm6_1086</name>
</gene>
<dbReference type="Proteomes" id="UP000029448">
    <property type="component" value="Unassembled WGS sequence"/>
</dbReference>
<comment type="caution">
    <text evidence="1">The sequence shown here is derived from an EMBL/GenBank/DDBJ whole genome shotgun (WGS) entry which is preliminary data.</text>
</comment>
<sequence length="37" mass="4585">MWPVCIFFRKSNRIYVEKERFSGVSVIKQKKFTFRND</sequence>
<accession>A0A094ZQS3</accession>